<dbReference type="Proteomes" id="UP000261174">
    <property type="component" value="Unassembled WGS sequence"/>
</dbReference>
<evidence type="ECO:0000313" key="1">
    <source>
        <dbReference type="EMBL" id="RFM36697.1"/>
    </source>
</evidence>
<protein>
    <recommendedName>
        <fullName evidence="3">Sensor histidine kinase</fullName>
    </recommendedName>
</protein>
<comment type="caution">
    <text evidence="1">The sequence shown here is derived from an EMBL/GenBank/DDBJ whole genome shotgun (WGS) entry which is preliminary data.</text>
</comment>
<dbReference type="EMBL" id="QTJV01000001">
    <property type="protein sequence ID" value="RFM36697.1"/>
    <property type="molecule type" value="Genomic_DNA"/>
</dbReference>
<keyword evidence="2" id="KW-1185">Reference proteome</keyword>
<proteinExistence type="predicted"/>
<organism evidence="1 2">
    <name type="scientific">Chitinophaga silvisoli</name>
    <dbReference type="NCBI Taxonomy" id="2291814"/>
    <lineage>
        <taxon>Bacteria</taxon>
        <taxon>Pseudomonadati</taxon>
        <taxon>Bacteroidota</taxon>
        <taxon>Chitinophagia</taxon>
        <taxon>Chitinophagales</taxon>
        <taxon>Chitinophagaceae</taxon>
        <taxon>Chitinophaga</taxon>
    </lineage>
</organism>
<dbReference type="AlphaFoldDB" id="A0A3E1P977"/>
<dbReference type="RefSeq" id="WP_116852017.1">
    <property type="nucleotide sequence ID" value="NZ_QTJV01000001.1"/>
</dbReference>
<dbReference type="OrthoDB" id="662655at2"/>
<evidence type="ECO:0008006" key="3">
    <source>
        <dbReference type="Google" id="ProtNLM"/>
    </source>
</evidence>
<gene>
    <name evidence="1" type="ORF">DXN04_04130</name>
</gene>
<name>A0A3E1P977_9BACT</name>
<sequence length="224" mass="26040">MKTSVSVYNFLEDNRLIEDIFHELKSIVASILSSVELIALYDGKSVEGRITRQTEAIKSQVIELDFQLQNVRIVQYMLNKSFAFNRKQTSLHLFLNQLIRDEPYGKVLHAVTELPAVKKVIDAYIDEFVIRQLVLNLYFWMNRHSTSHQLPKLIFSFEESYFEIRGNFYANYFRDTDNELLNQPVCYLMSYMAALHEGSLDLVMEPGKNVSVVVRIPYKAGGLR</sequence>
<evidence type="ECO:0000313" key="2">
    <source>
        <dbReference type="Proteomes" id="UP000261174"/>
    </source>
</evidence>
<accession>A0A3E1P977</accession>
<reference evidence="1 2" key="1">
    <citation type="submission" date="2018-08" db="EMBL/GenBank/DDBJ databases">
        <title>Chitinophaga sp. K20C18050901, a novel bacterium isolated from forest soil.</title>
        <authorList>
            <person name="Wang C."/>
        </authorList>
    </citation>
    <scope>NUCLEOTIDE SEQUENCE [LARGE SCALE GENOMIC DNA]</scope>
    <source>
        <strain evidence="1 2">K20C18050901</strain>
    </source>
</reference>